<sequence length="301" mass="35075">MKHLLLAVCLLSLIVSCKREVFQSEDVMDKSLLAYAEIPKESHRELYGLWTGIAKPDYNLDEVDNVEDTPSKLTIKITRIIKDSVFGQSISKGSRSSFKGILSNKNGLLFFTLNETGKNKQDGKFELSINNDTLQGKWAIYKPNDETNPRKKLKLVQKDFIYDPKVMLEEDYNTFIDWDNPVVKDFSYTTEEGKEIPYKRETYRISSEDVFKINASTDVLTEESLKNFKKVDLEIIKNSIYARHGYAFKKKAFRDFFESNEWYVPLSDNVDKELTKLEKKNIALLKRMEEYATDHYQTFGR</sequence>
<comment type="caution">
    <text evidence="2">The sequence shown here is derived from an EMBL/GenBank/DDBJ whole genome shotgun (WGS) entry which is preliminary data.</text>
</comment>
<dbReference type="Gene3D" id="1.20.58.1690">
    <property type="match status" value="1"/>
</dbReference>
<evidence type="ECO:0000259" key="1">
    <source>
        <dbReference type="SMART" id="SM01324"/>
    </source>
</evidence>
<gene>
    <name evidence="2" type="ORF">ACFSR3_07665</name>
</gene>
<proteinExistence type="predicted"/>
<evidence type="ECO:0000313" key="3">
    <source>
        <dbReference type="Proteomes" id="UP001597480"/>
    </source>
</evidence>
<feature type="domain" description="YARHG" evidence="1">
    <location>
        <begin position="208"/>
        <end position="290"/>
    </location>
</feature>
<dbReference type="SMART" id="SM01324">
    <property type="entry name" value="YARHG"/>
    <property type="match status" value="1"/>
</dbReference>
<reference evidence="3" key="1">
    <citation type="journal article" date="2019" name="Int. J. Syst. Evol. Microbiol.">
        <title>The Global Catalogue of Microorganisms (GCM) 10K type strain sequencing project: providing services to taxonomists for standard genome sequencing and annotation.</title>
        <authorList>
            <consortium name="The Broad Institute Genomics Platform"/>
            <consortium name="The Broad Institute Genome Sequencing Center for Infectious Disease"/>
            <person name="Wu L."/>
            <person name="Ma J."/>
        </authorList>
    </citation>
    <scope>NUCLEOTIDE SEQUENCE [LARGE SCALE GENOMIC DNA]</scope>
    <source>
        <strain evidence="3">KCTC 42107</strain>
    </source>
</reference>
<keyword evidence="3" id="KW-1185">Reference proteome</keyword>
<dbReference type="EMBL" id="JBHUMD010000007">
    <property type="protein sequence ID" value="MFD2601928.1"/>
    <property type="molecule type" value="Genomic_DNA"/>
</dbReference>
<organism evidence="2 3">
    <name type="scientific">Flavobacterium suzhouense</name>
    <dbReference type="NCBI Taxonomy" id="1529638"/>
    <lineage>
        <taxon>Bacteria</taxon>
        <taxon>Pseudomonadati</taxon>
        <taxon>Bacteroidota</taxon>
        <taxon>Flavobacteriia</taxon>
        <taxon>Flavobacteriales</taxon>
        <taxon>Flavobacteriaceae</taxon>
        <taxon>Flavobacterium</taxon>
    </lineage>
</organism>
<protein>
    <submittedName>
        <fullName evidence="2">YARHG domain-containing protein</fullName>
    </submittedName>
</protein>
<dbReference type="InterPro" id="IPR038434">
    <property type="entry name" value="YARHG_sf"/>
</dbReference>
<dbReference type="Pfam" id="PF13308">
    <property type="entry name" value="YARHG"/>
    <property type="match status" value="1"/>
</dbReference>
<evidence type="ECO:0000313" key="2">
    <source>
        <dbReference type="EMBL" id="MFD2601928.1"/>
    </source>
</evidence>
<dbReference type="InterPro" id="IPR025582">
    <property type="entry name" value="YARHG_dom"/>
</dbReference>
<accession>A0ABW5NV33</accession>
<name>A0ABW5NV33_9FLAO</name>
<dbReference type="Proteomes" id="UP001597480">
    <property type="component" value="Unassembled WGS sequence"/>
</dbReference>
<dbReference type="PROSITE" id="PS51257">
    <property type="entry name" value="PROKAR_LIPOPROTEIN"/>
    <property type="match status" value="1"/>
</dbReference>
<dbReference type="RefSeq" id="WP_379820433.1">
    <property type="nucleotide sequence ID" value="NZ_JBHUMD010000007.1"/>
</dbReference>